<name>A0A1Y4EMP4_9FIRM</name>
<keyword evidence="1" id="KW-1133">Transmembrane helix</keyword>
<reference evidence="2" key="4">
    <citation type="submission" date="2021-09" db="EMBL/GenBank/DDBJ databases">
        <authorList>
            <person name="Gilroy R."/>
        </authorList>
    </citation>
    <scope>NUCLEOTIDE SEQUENCE</scope>
    <source>
        <strain evidence="2">CHK193-16274</strain>
    </source>
</reference>
<sequence>MDKNIKMDIIFQGILILLWAFIGIFYIFADVEIWLKCLWIILSIFWIITGVNKINKLLKSKK</sequence>
<dbReference type="EMBL" id="NFLB01000001">
    <property type="protein sequence ID" value="OUQ06412.1"/>
    <property type="molecule type" value="Genomic_DNA"/>
</dbReference>
<dbReference type="EMBL" id="DYWV01000381">
    <property type="protein sequence ID" value="HJF41481.1"/>
    <property type="molecule type" value="Genomic_DNA"/>
</dbReference>
<feature type="transmembrane region" description="Helical" evidence="1">
    <location>
        <begin position="33"/>
        <end position="52"/>
    </location>
</feature>
<dbReference type="RefSeq" id="WP_087253661.1">
    <property type="nucleotide sequence ID" value="NZ_CAJFOD010000098.1"/>
</dbReference>
<dbReference type="Proteomes" id="UP000749320">
    <property type="component" value="Unassembled WGS sequence"/>
</dbReference>
<evidence type="ECO:0000313" key="3">
    <source>
        <dbReference type="EMBL" id="OUQ06412.1"/>
    </source>
</evidence>
<comment type="caution">
    <text evidence="3">The sequence shown here is derived from an EMBL/GenBank/DDBJ whole genome shotgun (WGS) entry which is preliminary data.</text>
</comment>
<keyword evidence="1" id="KW-0472">Membrane</keyword>
<evidence type="ECO:0000313" key="2">
    <source>
        <dbReference type="EMBL" id="HJF41481.1"/>
    </source>
</evidence>
<protein>
    <submittedName>
        <fullName evidence="3">Uncharacterized protein</fullName>
    </submittedName>
</protein>
<feature type="transmembrane region" description="Helical" evidence="1">
    <location>
        <begin position="9"/>
        <end position="27"/>
    </location>
</feature>
<evidence type="ECO:0000256" key="1">
    <source>
        <dbReference type="SAM" id="Phobius"/>
    </source>
</evidence>
<reference evidence="2" key="3">
    <citation type="journal article" date="2021" name="PeerJ">
        <title>Extensive microbial diversity within the chicken gut microbiome revealed by metagenomics and culture.</title>
        <authorList>
            <person name="Gilroy R."/>
            <person name="Ravi A."/>
            <person name="Getino M."/>
            <person name="Pursley I."/>
            <person name="Horton D.L."/>
            <person name="Alikhan N.F."/>
            <person name="Baker D."/>
            <person name="Gharbi K."/>
            <person name="Hall N."/>
            <person name="Watson M."/>
            <person name="Adriaenssens E.M."/>
            <person name="Foster-Nyarko E."/>
            <person name="Jarju S."/>
            <person name="Secka A."/>
            <person name="Antonio M."/>
            <person name="Oren A."/>
            <person name="Chaudhuri R.R."/>
            <person name="La Ragione R."/>
            <person name="Hildebrand F."/>
            <person name="Pallen M.J."/>
        </authorList>
    </citation>
    <scope>NUCLEOTIDE SEQUENCE</scope>
    <source>
        <strain evidence="2">CHK193-16274</strain>
    </source>
</reference>
<evidence type="ECO:0000313" key="4">
    <source>
        <dbReference type="Proteomes" id="UP000196258"/>
    </source>
</evidence>
<gene>
    <name evidence="3" type="ORF">B5E91_00355</name>
    <name evidence="2" type="ORF">K8V91_11210</name>
</gene>
<reference evidence="3" key="2">
    <citation type="journal article" date="2018" name="BMC Genomics">
        <title>Whole genome sequencing and function prediction of 133 gut anaerobes isolated from chicken caecum in pure cultures.</title>
        <authorList>
            <person name="Medvecky M."/>
            <person name="Cejkova D."/>
            <person name="Polansky O."/>
            <person name="Karasova D."/>
            <person name="Kubasova T."/>
            <person name="Cizek A."/>
            <person name="Rychlik I."/>
        </authorList>
    </citation>
    <scope>NUCLEOTIDE SEQUENCE</scope>
    <source>
        <strain evidence="3">An149</strain>
    </source>
</reference>
<dbReference type="Proteomes" id="UP000196258">
    <property type="component" value="Unassembled WGS sequence"/>
</dbReference>
<dbReference type="AlphaFoldDB" id="A0A1Y4EMP4"/>
<keyword evidence="1" id="KW-0812">Transmembrane</keyword>
<accession>A0A1Y4EMP4</accession>
<reference evidence="4" key="1">
    <citation type="submission" date="2017-04" db="EMBL/GenBank/DDBJ databases">
        <title>Function of individual gut microbiota members based on whole genome sequencing of pure cultures obtained from chicken caecum.</title>
        <authorList>
            <person name="Medvecky M."/>
            <person name="Cejkova D."/>
            <person name="Polansky O."/>
            <person name="Karasova D."/>
            <person name="Kubasova T."/>
            <person name="Cizek A."/>
            <person name="Rychlik I."/>
        </authorList>
    </citation>
    <scope>NUCLEOTIDE SEQUENCE [LARGE SCALE GENOMIC DNA]</scope>
    <source>
        <strain evidence="4">An149</strain>
    </source>
</reference>
<organism evidence="3 4">
    <name type="scientific">Thomasclavelia spiroformis</name>
    <dbReference type="NCBI Taxonomy" id="29348"/>
    <lineage>
        <taxon>Bacteria</taxon>
        <taxon>Bacillati</taxon>
        <taxon>Bacillota</taxon>
        <taxon>Erysipelotrichia</taxon>
        <taxon>Erysipelotrichales</taxon>
        <taxon>Coprobacillaceae</taxon>
        <taxon>Thomasclavelia</taxon>
    </lineage>
</organism>
<proteinExistence type="predicted"/>